<sequence length="562" mass="60470">MYSSLFHMFDDASQFASMSSQSMSSQQGAAKRARTMKSQAEGGVPASVSSNKVCLAQFNPGRGAELSWTSQNLLKSIKFKTGEAVGPVLKDSYAADRRLYQGQKVSMGFAYKAVLDASFIQGNDVVPTRFRVHNVFRHTNYASRGHSFPSPYSSGSILWNDTLGPDSSFVRQAPPNGSAHNAAALAAAGFATDLVSAMRAPLAGSMMYSRMNRQDIENFSWNSHPMKIAYVQPSTATTLSTNALEVYANSTNDPTGVNFESMPYQQLANFGGPAPPPITPDNNHGYYYKVQAKPGHVAYQFNNDGTSPIVIDVVVTRVKKGMEVDLLPNNILESAYATGYLNMMNANQGQQSYAGQTTLAGDCINNARVEFLPAKALKYQTPQVLNQTTDMFNGPKGCPFKQVARDQFVVSGGATRPWSMDFQSLCYNANDYSQRPGEANLPPGKDADDLTYILSIGFSTLAVPLAEIGNGGQSAIVDRVAQSLNCSVTGVYTENPEPVVLSRSLKLTQVDGAVDHPWYQDAQAVLPILQGVDIANAGNIIRSQTNASALISVGPFTTLSGA</sequence>
<reference evidence="2" key="1">
    <citation type="submission" date="2012-11" db="EMBL/GenBank/DDBJ databases">
        <title>Investigation of viruses associated with Diporeia sp. from the Laurentian Great Lakes and Owasco Lake, NY as a potential stressor of declining populations.</title>
        <authorList>
            <person name="Hewson I."/>
            <person name="Rudstam L.G."/>
        </authorList>
    </citation>
    <scope>NUCLEOTIDE SEQUENCE</scope>
    <source>
        <strain evidence="2">OL7115</strain>
    </source>
</reference>
<evidence type="ECO:0008006" key="3">
    <source>
        <dbReference type="Google" id="ProtNLM"/>
    </source>
</evidence>
<protein>
    <recommendedName>
        <fullName evidence="3">Capsid protein</fullName>
    </recommendedName>
</protein>
<evidence type="ECO:0000313" key="2">
    <source>
        <dbReference type="EMBL" id="AGG39814.1"/>
    </source>
</evidence>
<organism evidence="2">
    <name type="scientific">Diporeia sp. associated circular virus</name>
    <dbReference type="NCBI Taxonomy" id="1299317"/>
    <lineage>
        <taxon>Viruses</taxon>
    </lineage>
</organism>
<evidence type="ECO:0000256" key="1">
    <source>
        <dbReference type="SAM" id="MobiDB-lite"/>
    </source>
</evidence>
<accession>M1STN6</accession>
<dbReference type="EMBL" id="KC248417">
    <property type="protein sequence ID" value="AGG39814.1"/>
    <property type="molecule type" value="Genomic_DNA"/>
</dbReference>
<feature type="region of interest" description="Disordered" evidence="1">
    <location>
        <begin position="20"/>
        <end position="45"/>
    </location>
</feature>
<name>M1STN6_9VIRU</name>
<proteinExistence type="predicted"/>